<dbReference type="AlphaFoldDB" id="A0A0B2QGQ8"/>
<dbReference type="Proteomes" id="UP000053555">
    <property type="component" value="Unassembled WGS sequence"/>
</dbReference>
<dbReference type="EMBL" id="KN659368">
    <property type="protein sequence ID" value="KHN19123.1"/>
    <property type="molecule type" value="Genomic_DNA"/>
</dbReference>
<proteinExistence type="predicted"/>
<organism evidence="1">
    <name type="scientific">Glycine soja</name>
    <name type="common">Wild soybean</name>
    <dbReference type="NCBI Taxonomy" id="3848"/>
    <lineage>
        <taxon>Eukaryota</taxon>
        <taxon>Viridiplantae</taxon>
        <taxon>Streptophyta</taxon>
        <taxon>Embryophyta</taxon>
        <taxon>Tracheophyta</taxon>
        <taxon>Spermatophyta</taxon>
        <taxon>Magnoliopsida</taxon>
        <taxon>eudicotyledons</taxon>
        <taxon>Gunneridae</taxon>
        <taxon>Pentapetalae</taxon>
        <taxon>rosids</taxon>
        <taxon>fabids</taxon>
        <taxon>Fabales</taxon>
        <taxon>Fabaceae</taxon>
        <taxon>Papilionoideae</taxon>
        <taxon>50 kb inversion clade</taxon>
        <taxon>NPAAA clade</taxon>
        <taxon>indigoferoid/millettioid clade</taxon>
        <taxon>Phaseoleae</taxon>
        <taxon>Glycine</taxon>
        <taxon>Glycine subgen. Soja</taxon>
    </lineage>
</organism>
<sequence>MGPTSCIVCFTMSKSHTSATISTSMIPMTSQIAFYTSSNFSNDRTRVELLPTQVSLDN</sequence>
<evidence type="ECO:0000313" key="1">
    <source>
        <dbReference type="EMBL" id="KHN19123.1"/>
    </source>
</evidence>
<accession>A0A0B2QGQ8</accession>
<gene>
    <name evidence="1" type="ORF">glysoja_036239</name>
</gene>
<reference evidence="1" key="1">
    <citation type="submission" date="2014-07" db="EMBL/GenBank/DDBJ databases">
        <title>Identification of a novel salt tolerance gene in wild soybean by whole-genome sequencing.</title>
        <authorList>
            <person name="Lam H.-M."/>
            <person name="Qi X."/>
            <person name="Li M.-W."/>
            <person name="Liu X."/>
            <person name="Xie M."/>
            <person name="Ni M."/>
            <person name="Xu X."/>
        </authorList>
    </citation>
    <scope>NUCLEOTIDE SEQUENCE [LARGE SCALE GENOMIC DNA]</scope>
    <source>
        <tissue evidence="1">Root</tissue>
    </source>
</reference>
<name>A0A0B2QGQ8_GLYSO</name>
<protein>
    <submittedName>
        <fullName evidence="1">Uncharacterized protein</fullName>
    </submittedName>
</protein>